<gene>
    <name evidence="2" type="ORF">ACFYTH_15780</name>
</gene>
<dbReference type="InterPro" id="IPR032710">
    <property type="entry name" value="NTF2-like_dom_sf"/>
</dbReference>
<evidence type="ECO:0000313" key="2">
    <source>
        <dbReference type="EMBL" id="MFF0454822.1"/>
    </source>
</evidence>
<proteinExistence type="predicted"/>
<dbReference type="SUPFAM" id="SSF54427">
    <property type="entry name" value="NTF2-like"/>
    <property type="match status" value="1"/>
</dbReference>
<dbReference type="InterPro" id="IPR037401">
    <property type="entry name" value="SnoaL-like"/>
</dbReference>
<evidence type="ECO:0000259" key="1">
    <source>
        <dbReference type="Pfam" id="PF13577"/>
    </source>
</evidence>
<sequence>MVDDRRLEEMSAKQAIADLLSTYCRGIDRCDAELVKQAFWPDAFDNHGADAGPAWEFADRIVAAKLARTEWTTHAVTNHLVEVDGDRAFSEAIVLTFQKQSGSEEVSIFCGRYVDRVECREGVWRIAYRQMIHDWSGSTVLAPWALSSVASGAFVQGARRGDDIVTGPGRQRLMNDEFARD</sequence>
<dbReference type="RefSeq" id="WP_387251668.1">
    <property type="nucleotide sequence ID" value="NZ_JBIALX010000005.1"/>
</dbReference>
<reference evidence="2 3" key="1">
    <citation type="submission" date="2024-10" db="EMBL/GenBank/DDBJ databases">
        <title>The Natural Products Discovery Center: Release of the First 8490 Sequenced Strains for Exploring Actinobacteria Biosynthetic Diversity.</title>
        <authorList>
            <person name="Kalkreuter E."/>
            <person name="Kautsar S.A."/>
            <person name="Yang D."/>
            <person name="Bader C.D."/>
            <person name="Teijaro C.N."/>
            <person name="Fluegel L."/>
            <person name="Davis C.M."/>
            <person name="Simpson J.R."/>
            <person name="Lauterbach L."/>
            <person name="Steele A.D."/>
            <person name="Gui C."/>
            <person name="Meng S."/>
            <person name="Li G."/>
            <person name="Viehrig K."/>
            <person name="Ye F."/>
            <person name="Su P."/>
            <person name="Kiefer A.F."/>
            <person name="Nichols A."/>
            <person name="Cepeda A.J."/>
            <person name="Yan W."/>
            <person name="Fan B."/>
            <person name="Jiang Y."/>
            <person name="Adhikari A."/>
            <person name="Zheng C.-J."/>
            <person name="Schuster L."/>
            <person name="Cowan T.M."/>
            <person name="Smanski M.J."/>
            <person name="Chevrette M.G."/>
            <person name="De Carvalho L.P.S."/>
            <person name="Shen B."/>
        </authorList>
    </citation>
    <scope>NUCLEOTIDE SEQUENCE [LARGE SCALE GENOMIC DNA]</scope>
    <source>
        <strain evidence="2 3">NPDC004550</strain>
    </source>
</reference>
<dbReference type="Pfam" id="PF13577">
    <property type="entry name" value="SnoaL_4"/>
    <property type="match status" value="1"/>
</dbReference>
<evidence type="ECO:0000313" key="3">
    <source>
        <dbReference type="Proteomes" id="UP001601521"/>
    </source>
</evidence>
<accession>A0ABW6NK19</accession>
<feature type="domain" description="SnoaL-like" evidence="1">
    <location>
        <begin position="9"/>
        <end position="129"/>
    </location>
</feature>
<dbReference type="Proteomes" id="UP001601521">
    <property type="component" value="Unassembled WGS sequence"/>
</dbReference>
<name>A0ABW6NK19_9NOCA</name>
<comment type="caution">
    <text evidence="2">The sequence shown here is derived from an EMBL/GenBank/DDBJ whole genome shotgun (WGS) entry which is preliminary data.</text>
</comment>
<dbReference type="EMBL" id="JBIALX010000005">
    <property type="protein sequence ID" value="MFF0454822.1"/>
    <property type="molecule type" value="Genomic_DNA"/>
</dbReference>
<keyword evidence="3" id="KW-1185">Reference proteome</keyword>
<organism evidence="2 3">
    <name type="scientific">Nocardia africana</name>
    <dbReference type="NCBI Taxonomy" id="134964"/>
    <lineage>
        <taxon>Bacteria</taxon>
        <taxon>Bacillati</taxon>
        <taxon>Actinomycetota</taxon>
        <taxon>Actinomycetes</taxon>
        <taxon>Mycobacteriales</taxon>
        <taxon>Nocardiaceae</taxon>
        <taxon>Nocardia</taxon>
    </lineage>
</organism>
<dbReference type="Gene3D" id="3.10.450.50">
    <property type="match status" value="1"/>
</dbReference>
<protein>
    <submittedName>
        <fullName evidence="2">Nuclear transport factor 2 family protein</fullName>
    </submittedName>
</protein>